<organism evidence="2 3">
    <name type="scientific">Lasiosphaeria ovina</name>
    <dbReference type="NCBI Taxonomy" id="92902"/>
    <lineage>
        <taxon>Eukaryota</taxon>
        <taxon>Fungi</taxon>
        <taxon>Dikarya</taxon>
        <taxon>Ascomycota</taxon>
        <taxon>Pezizomycotina</taxon>
        <taxon>Sordariomycetes</taxon>
        <taxon>Sordariomycetidae</taxon>
        <taxon>Sordariales</taxon>
        <taxon>Lasiosphaeriaceae</taxon>
        <taxon>Lasiosphaeria</taxon>
    </lineage>
</organism>
<dbReference type="Proteomes" id="UP001287356">
    <property type="component" value="Unassembled WGS sequence"/>
</dbReference>
<feature type="compositionally biased region" description="Low complexity" evidence="1">
    <location>
        <begin position="497"/>
        <end position="508"/>
    </location>
</feature>
<feature type="compositionally biased region" description="Basic residues" evidence="1">
    <location>
        <begin position="485"/>
        <end position="496"/>
    </location>
</feature>
<evidence type="ECO:0000313" key="3">
    <source>
        <dbReference type="Proteomes" id="UP001287356"/>
    </source>
</evidence>
<dbReference type="AlphaFoldDB" id="A0AAE0KJ83"/>
<feature type="region of interest" description="Disordered" evidence="1">
    <location>
        <begin position="284"/>
        <end position="339"/>
    </location>
</feature>
<feature type="region of interest" description="Disordered" evidence="1">
    <location>
        <begin position="1"/>
        <end position="69"/>
    </location>
</feature>
<comment type="caution">
    <text evidence="2">The sequence shown here is derived from an EMBL/GenBank/DDBJ whole genome shotgun (WGS) entry which is preliminary data.</text>
</comment>
<evidence type="ECO:0000313" key="2">
    <source>
        <dbReference type="EMBL" id="KAK3377297.1"/>
    </source>
</evidence>
<protein>
    <submittedName>
        <fullName evidence="2">Uncharacterized protein</fullName>
    </submittedName>
</protein>
<proteinExistence type="predicted"/>
<name>A0AAE0KJ83_9PEZI</name>
<evidence type="ECO:0000256" key="1">
    <source>
        <dbReference type="SAM" id="MobiDB-lite"/>
    </source>
</evidence>
<feature type="compositionally biased region" description="Gly residues" evidence="1">
    <location>
        <begin position="458"/>
        <end position="472"/>
    </location>
</feature>
<reference evidence="2" key="1">
    <citation type="journal article" date="2023" name="Mol. Phylogenet. Evol.">
        <title>Genome-scale phylogeny and comparative genomics of the fungal order Sordariales.</title>
        <authorList>
            <person name="Hensen N."/>
            <person name="Bonometti L."/>
            <person name="Westerberg I."/>
            <person name="Brannstrom I.O."/>
            <person name="Guillou S."/>
            <person name="Cros-Aarteil S."/>
            <person name="Calhoun S."/>
            <person name="Haridas S."/>
            <person name="Kuo A."/>
            <person name="Mondo S."/>
            <person name="Pangilinan J."/>
            <person name="Riley R."/>
            <person name="LaButti K."/>
            <person name="Andreopoulos B."/>
            <person name="Lipzen A."/>
            <person name="Chen C."/>
            <person name="Yan M."/>
            <person name="Daum C."/>
            <person name="Ng V."/>
            <person name="Clum A."/>
            <person name="Steindorff A."/>
            <person name="Ohm R.A."/>
            <person name="Martin F."/>
            <person name="Silar P."/>
            <person name="Natvig D.O."/>
            <person name="Lalanne C."/>
            <person name="Gautier V."/>
            <person name="Ament-Velasquez S.L."/>
            <person name="Kruys A."/>
            <person name="Hutchinson M.I."/>
            <person name="Powell A.J."/>
            <person name="Barry K."/>
            <person name="Miller A.N."/>
            <person name="Grigoriev I.V."/>
            <person name="Debuchy R."/>
            <person name="Gladieux P."/>
            <person name="Hiltunen Thoren M."/>
            <person name="Johannesson H."/>
        </authorList>
    </citation>
    <scope>NUCLEOTIDE SEQUENCE</scope>
    <source>
        <strain evidence="2">CBS 958.72</strain>
    </source>
</reference>
<feature type="region of interest" description="Disordered" evidence="1">
    <location>
        <begin position="439"/>
        <end position="508"/>
    </location>
</feature>
<accession>A0AAE0KJ83</accession>
<keyword evidence="3" id="KW-1185">Reference proteome</keyword>
<sequence length="508" mass="54966">MASNTTTNVAEAPRRKWTAAFNRSSKKPSTALVQVSHETQLQRYTPPGALVRVSSSSPDDQADSPTEPASATYTLVVANPEPAATTTTTTSLAAPNFLEWQRFDEAVLPPRSNPRKSRLERIFAPLDKLKAELPGGVSVEGFGGLAEAVHNVFHTAQRLDFMQAERTLHLPQPLPHPPLPRRELERLENELFDLSRYTPGAGASGQGDYLTALTWAEEGLAGSITLFAVQFDDDDDANGDGIAAPVGLRPVAAMRDVPVPVLVQMRTHERVRRKAVFVPADDGRDGRLKWRANPSEGPSYATLPRRQRDGGADAGGGGGDVLAPPHSHSHSRSRTRLADGDAVRATIPQFVALLHASRAILEDVQSGRAEMVAAGDSDSGADVPTVKLARAPRPNAHDGDLVHVVVLMPHDADWTDEPFLWTDGDGLAEMRAPRFWDLIAREPDRPRPRPRPRSRSGSGSGRVNGSGSGRGSGRASTSDREAGRTRSRSRHSRTRSPARSPSRHLSLF</sequence>
<dbReference type="EMBL" id="JAULSN010000003">
    <property type="protein sequence ID" value="KAK3377297.1"/>
    <property type="molecule type" value="Genomic_DNA"/>
</dbReference>
<reference evidence="2" key="2">
    <citation type="submission" date="2023-06" db="EMBL/GenBank/DDBJ databases">
        <authorList>
            <consortium name="Lawrence Berkeley National Laboratory"/>
            <person name="Haridas S."/>
            <person name="Hensen N."/>
            <person name="Bonometti L."/>
            <person name="Westerberg I."/>
            <person name="Brannstrom I.O."/>
            <person name="Guillou S."/>
            <person name="Cros-Aarteil S."/>
            <person name="Calhoun S."/>
            <person name="Kuo A."/>
            <person name="Mondo S."/>
            <person name="Pangilinan J."/>
            <person name="Riley R."/>
            <person name="Labutti K."/>
            <person name="Andreopoulos B."/>
            <person name="Lipzen A."/>
            <person name="Chen C."/>
            <person name="Yanf M."/>
            <person name="Daum C."/>
            <person name="Ng V."/>
            <person name="Clum A."/>
            <person name="Steindorff A."/>
            <person name="Ohm R."/>
            <person name="Martin F."/>
            <person name="Silar P."/>
            <person name="Natvig D."/>
            <person name="Lalanne C."/>
            <person name="Gautier V."/>
            <person name="Ament-Velasquez S.L."/>
            <person name="Kruys A."/>
            <person name="Hutchinson M.I."/>
            <person name="Powell A.J."/>
            <person name="Barry K."/>
            <person name="Miller A.N."/>
            <person name="Grigoriev I.V."/>
            <person name="Debuchy R."/>
            <person name="Gladieux P."/>
            <person name="Thoren M.H."/>
            <person name="Johannesson H."/>
        </authorList>
    </citation>
    <scope>NUCLEOTIDE SEQUENCE</scope>
    <source>
        <strain evidence="2">CBS 958.72</strain>
    </source>
</reference>
<feature type="compositionally biased region" description="Low complexity" evidence="1">
    <location>
        <begin position="54"/>
        <end position="65"/>
    </location>
</feature>
<feature type="compositionally biased region" description="Polar residues" evidence="1">
    <location>
        <begin position="21"/>
        <end position="43"/>
    </location>
</feature>
<gene>
    <name evidence="2" type="ORF">B0T24DRAFT_701691</name>
</gene>